<dbReference type="eggNOG" id="ENOG502Z8FQ">
    <property type="taxonomic scope" value="Bacteria"/>
</dbReference>
<dbReference type="AlphaFoldDB" id="A6NYR9"/>
<reference evidence="1 2" key="2">
    <citation type="submission" date="2007-06" db="EMBL/GenBank/DDBJ databases">
        <title>Draft genome sequence of Pseudoflavonifractor capillosus ATCC 29799.</title>
        <authorList>
            <person name="Sudarsanam P."/>
            <person name="Ley R."/>
            <person name="Guruge J."/>
            <person name="Turnbaugh P.J."/>
            <person name="Mahowald M."/>
            <person name="Liep D."/>
            <person name="Gordon J."/>
        </authorList>
    </citation>
    <scope>NUCLEOTIDE SEQUENCE [LARGE SCALE GENOMIC DNA]</scope>
    <source>
        <strain evidence="1 2">ATCC 29799</strain>
    </source>
</reference>
<accession>A6NYR9</accession>
<dbReference type="EMBL" id="AAXG02000032">
    <property type="protein sequence ID" value="EDM98568.1"/>
    <property type="molecule type" value="Genomic_DNA"/>
</dbReference>
<dbReference type="RefSeq" id="WP_006573874.1">
    <property type="nucleotide sequence ID" value="NZ_AAXG02000032.1"/>
</dbReference>
<evidence type="ECO:0000313" key="2">
    <source>
        <dbReference type="Proteomes" id="UP000003639"/>
    </source>
</evidence>
<proteinExistence type="predicted"/>
<sequence>MMIYHQPGEEFWHEGVCYKVGGRIVANEASDYAGLFGNILEIRTEDDRETDNDAPDIYCAFESPVLSANCLALEQTFSQLYHEQKHIEDLGLDMVIMGPEMIAPLEHPAQVYPTGTLYVVVAHWATDGEYGSYEAIFTERTDALHQFHNDLREEFLAGSIPRWKESSQFVEEESDNSYECYLDGEYCENHFSIALEQRALPLSPAFCRSTAELYRAECLRDDFREHIENCDDFQELSDTQKEALLRSPNLPQRIANQLEHSCAYGEAYWQAVSDVARTLLKELRQQSAGHSPC</sequence>
<dbReference type="STRING" id="411467.BACCAP_03370"/>
<dbReference type="Proteomes" id="UP000003639">
    <property type="component" value="Unassembled WGS sequence"/>
</dbReference>
<organism evidence="1 2">
    <name type="scientific">Pseudoflavonifractor capillosus ATCC 29799</name>
    <dbReference type="NCBI Taxonomy" id="411467"/>
    <lineage>
        <taxon>Bacteria</taxon>
        <taxon>Bacillati</taxon>
        <taxon>Bacillota</taxon>
        <taxon>Clostridia</taxon>
        <taxon>Eubacteriales</taxon>
        <taxon>Oscillospiraceae</taxon>
        <taxon>Pseudoflavonifractor</taxon>
    </lineage>
</organism>
<keyword evidence="2" id="KW-1185">Reference proteome</keyword>
<gene>
    <name evidence="1" type="ORF">BACCAP_03370</name>
</gene>
<protein>
    <submittedName>
        <fullName evidence="1">Uncharacterized protein</fullName>
    </submittedName>
</protein>
<evidence type="ECO:0000313" key="1">
    <source>
        <dbReference type="EMBL" id="EDM98568.1"/>
    </source>
</evidence>
<comment type="caution">
    <text evidence="1">The sequence shown here is derived from an EMBL/GenBank/DDBJ whole genome shotgun (WGS) entry which is preliminary data.</text>
</comment>
<name>A6NYR9_9FIRM</name>
<reference evidence="1 2" key="1">
    <citation type="submission" date="2007-04" db="EMBL/GenBank/DDBJ databases">
        <authorList>
            <person name="Fulton L."/>
            <person name="Clifton S."/>
            <person name="Fulton B."/>
            <person name="Xu J."/>
            <person name="Minx P."/>
            <person name="Pepin K.H."/>
            <person name="Johnson M."/>
            <person name="Thiruvilangam P."/>
            <person name="Bhonagiri V."/>
            <person name="Nash W.E."/>
            <person name="Mardis E.R."/>
            <person name="Wilson R.K."/>
        </authorList>
    </citation>
    <scope>NUCLEOTIDE SEQUENCE [LARGE SCALE GENOMIC DNA]</scope>
    <source>
        <strain evidence="1 2">ATCC 29799</strain>
    </source>
</reference>